<evidence type="ECO:0000256" key="8">
    <source>
        <dbReference type="ARBA" id="ARBA00023136"/>
    </source>
</evidence>
<keyword evidence="10" id="KW-1003">Cell membrane</keyword>
<feature type="transmembrane region" description="Helical" evidence="10">
    <location>
        <begin position="152"/>
        <end position="172"/>
    </location>
</feature>
<evidence type="ECO:0000256" key="10">
    <source>
        <dbReference type="HAMAP-Rule" id="MF_01465"/>
    </source>
</evidence>
<feature type="transmembrane region" description="Helical" evidence="10">
    <location>
        <begin position="397"/>
        <end position="415"/>
    </location>
</feature>
<keyword evidence="7 10" id="KW-0811">Translocation</keyword>
<feature type="transmembrane region" description="Helical" evidence="10">
    <location>
        <begin position="313"/>
        <end position="335"/>
    </location>
</feature>
<dbReference type="FunFam" id="1.10.3370.10:FF:000001">
    <property type="entry name" value="Preprotein translocase subunit SecY"/>
    <property type="match status" value="1"/>
</dbReference>
<sequence length="443" mass="50295">MLKQKKKFFYNNNIIELKNRIFFLIFSIVIFRIGSFIPIPGIDNTVLENAFYDQKGTAVDIFNMFSGGALSRASIFSLGIMPYISSSIIMQLLILLNSRLSDIQKDGELGKYKIAQYTRYLTCFLCILQSIGISSTLPNIPGMQGLVMNPNLCFYIIASMSLLTGTMILMWLGELITEFGIGNGVSVIIFIGIISSLPMVIENTINKIYSGELSLLLLLVIPLVIFFVIFLVVIMERSHRKIILNYVHQHKVQKMYSVQNTYLPLKINMSGVIPAIFASSVIVFPMTILLWIGTSYKCFVLIKLLSYLQPGNVLYMIIYSFLIVFFCFFYSHLSFNARETSEYLKKSGAFILGVRPGEQTSKYISNIVLKLTFIGSLYMLCICLLPDCMRFFMHVPFYFGGTTLLIVTVVIMDFITQVQTLIMSKQYNSILKKSNLNVSNLKF</sequence>
<dbReference type="GO" id="GO:0065002">
    <property type="term" value="P:intracellular protein transmembrane transport"/>
    <property type="evidence" value="ECO:0007669"/>
    <property type="project" value="UniProtKB-UniRule"/>
</dbReference>
<evidence type="ECO:0000256" key="3">
    <source>
        <dbReference type="ARBA" id="ARBA00022448"/>
    </source>
</evidence>
<feature type="transmembrane region" description="Helical" evidence="10">
    <location>
        <begin position="213"/>
        <end position="234"/>
    </location>
</feature>
<dbReference type="Gene3D" id="1.10.3370.10">
    <property type="entry name" value="SecY subunit domain"/>
    <property type="match status" value="1"/>
</dbReference>
<dbReference type="PRINTS" id="PR00303">
    <property type="entry name" value="SECYTRNLCASE"/>
</dbReference>
<keyword evidence="6 10" id="KW-1133">Transmembrane helix</keyword>
<dbReference type="GO" id="GO:0006605">
    <property type="term" value="P:protein targeting"/>
    <property type="evidence" value="ECO:0007669"/>
    <property type="project" value="UniProtKB-UniRule"/>
</dbReference>
<dbReference type="GO" id="GO:0043952">
    <property type="term" value="P:protein transport by the Sec complex"/>
    <property type="evidence" value="ECO:0007669"/>
    <property type="project" value="UniProtKB-UniRule"/>
</dbReference>
<proteinExistence type="inferred from homology"/>
<protein>
    <recommendedName>
        <fullName evidence="9 10">Protein translocase subunit SecY</fullName>
    </recommendedName>
</protein>
<keyword evidence="8 10" id="KW-0472">Membrane</keyword>
<accession>A0A4D6YLE8</accession>
<feature type="transmembrane region" description="Helical" evidence="10">
    <location>
        <begin position="73"/>
        <end position="96"/>
    </location>
</feature>
<dbReference type="PIRSF" id="PIRSF004557">
    <property type="entry name" value="SecY"/>
    <property type="match status" value="1"/>
</dbReference>
<reference evidence="14 15" key="1">
    <citation type="submission" date="2018-10" db="EMBL/GenBank/DDBJ databases">
        <title>Comparative functional genomics of the obligate endosymbiont Buchnera aphidicola.</title>
        <authorList>
            <person name="Chong R.A."/>
        </authorList>
    </citation>
    <scope>NUCLEOTIDE SEQUENCE [LARGE SCALE GENOMIC DNA]</scope>
    <source>
        <strain evidence="14 15">Ssp</strain>
    </source>
</reference>
<evidence type="ECO:0000256" key="5">
    <source>
        <dbReference type="ARBA" id="ARBA00022927"/>
    </source>
</evidence>
<dbReference type="InterPro" id="IPR002208">
    <property type="entry name" value="SecY/SEC61-alpha"/>
</dbReference>
<dbReference type="GO" id="GO:0005886">
    <property type="term" value="C:plasma membrane"/>
    <property type="evidence" value="ECO:0007669"/>
    <property type="project" value="UniProtKB-SubCell"/>
</dbReference>
<evidence type="ECO:0000256" key="1">
    <source>
        <dbReference type="ARBA" id="ARBA00004141"/>
    </source>
</evidence>
<dbReference type="PROSITE" id="PS00755">
    <property type="entry name" value="SECY_1"/>
    <property type="match status" value="1"/>
</dbReference>
<feature type="transmembrane region" description="Helical" evidence="10">
    <location>
        <begin position="367"/>
        <end position="385"/>
    </location>
</feature>
<feature type="transmembrane region" description="Helical" evidence="10">
    <location>
        <begin position="21"/>
        <end position="39"/>
    </location>
</feature>
<dbReference type="AlphaFoldDB" id="A0A4D6YLE8"/>
<dbReference type="PROSITE" id="PS00756">
    <property type="entry name" value="SECY_2"/>
    <property type="match status" value="1"/>
</dbReference>
<organism evidence="14 15">
    <name type="scientific">Buchnera aphidicola</name>
    <name type="common">Stegophylla sp.</name>
    <dbReference type="NCBI Taxonomy" id="2315800"/>
    <lineage>
        <taxon>Bacteria</taxon>
        <taxon>Pseudomonadati</taxon>
        <taxon>Pseudomonadota</taxon>
        <taxon>Gammaproteobacteria</taxon>
        <taxon>Enterobacterales</taxon>
        <taxon>Erwiniaceae</taxon>
        <taxon>Buchnera</taxon>
    </lineage>
</organism>
<keyword evidence="3 10" id="KW-0813">Transport</keyword>
<dbReference type="PANTHER" id="PTHR10906">
    <property type="entry name" value="SECY/SEC61-ALPHA FAMILY MEMBER"/>
    <property type="match status" value="1"/>
</dbReference>
<comment type="subunit">
    <text evidence="10">Component of the Sec protein translocase complex. Heterotrimer consisting of SecY, SecE and SecG subunits. The heterotrimers can form oligomers, although 1 heterotrimer is thought to be able to translocate proteins. Interacts with the ribosome. Interacts with SecDF, and other proteins may be involved. Interacts with SecA.</text>
</comment>
<keyword evidence="5 10" id="KW-0653">Protein transport</keyword>
<dbReference type="InterPro" id="IPR023201">
    <property type="entry name" value="SecY_dom_sf"/>
</dbReference>
<evidence type="ECO:0000256" key="2">
    <source>
        <dbReference type="ARBA" id="ARBA00005751"/>
    </source>
</evidence>
<evidence type="ECO:0000313" key="15">
    <source>
        <dbReference type="Proteomes" id="UP000298636"/>
    </source>
</evidence>
<comment type="similarity">
    <text evidence="2 10 13">Belongs to the SecY/SEC61-alpha family.</text>
</comment>
<evidence type="ECO:0000256" key="9">
    <source>
        <dbReference type="ARBA" id="ARBA00039733"/>
    </source>
</evidence>
<feature type="transmembrane region" description="Helical" evidence="10">
    <location>
        <begin position="272"/>
        <end position="293"/>
    </location>
</feature>
<feature type="transmembrane region" description="Helical" evidence="10">
    <location>
        <begin position="179"/>
        <end position="201"/>
    </location>
</feature>
<dbReference type="NCBIfam" id="TIGR00967">
    <property type="entry name" value="3a0501s007"/>
    <property type="match status" value="1"/>
</dbReference>
<evidence type="ECO:0000256" key="13">
    <source>
        <dbReference type="RuleBase" id="RU004349"/>
    </source>
</evidence>
<comment type="subcellular location">
    <subcellularLocation>
        <location evidence="10">Cell membrane</location>
        <topology evidence="10">Multi-pass membrane protein</topology>
    </subcellularLocation>
    <subcellularLocation>
        <location evidence="1 12">Membrane</location>
        <topology evidence="1 12">Multi-pass membrane protein</topology>
    </subcellularLocation>
</comment>
<dbReference type="EMBL" id="CP032998">
    <property type="protein sequence ID" value="QCI26468.1"/>
    <property type="molecule type" value="Genomic_DNA"/>
</dbReference>
<evidence type="ECO:0000256" key="7">
    <source>
        <dbReference type="ARBA" id="ARBA00023010"/>
    </source>
</evidence>
<comment type="function">
    <text evidence="10 11">The central subunit of the protein translocation channel SecYEG. Consists of two halves formed by TMs 1-5 and 6-10. These two domains form a lateral gate at the front which open onto the bilayer between TMs 2 and 7, and are clamped together by SecE at the back. The channel is closed by both a pore ring composed of hydrophobic SecY resides and a short helix (helix 2A) on the extracellular side of the membrane which forms a plug. The plug probably moves laterally to allow the channel to open. The ring and the pore may move independently.</text>
</comment>
<dbReference type="InterPro" id="IPR026593">
    <property type="entry name" value="SecY"/>
</dbReference>
<dbReference type="Proteomes" id="UP000298636">
    <property type="component" value="Chromosome"/>
</dbReference>
<dbReference type="RefSeq" id="WP_158352007.1">
    <property type="nucleotide sequence ID" value="NZ_CP032998.1"/>
</dbReference>
<keyword evidence="4 10" id="KW-0812">Transmembrane</keyword>
<name>A0A4D6YLE8_9GAMM</name>
<dbReference type="OrthoDB" id="9809248at2"/>
<evidence type="ECO:0000256" key="12">
    <source>
        <dbReference type="RuleBase" id="RU003484"/>
    </source>
</evidence>
<evidence type="ECO:0000256" key="4">
    <source>
        <dbReference type="ARBA" id="ARBA00022692"/>
    </source>
</evidence>
<gene>
    <name evidence="10 14" type="primary">secY</name>
    <name evidence="14" type="ORF">D9V79_01560</name>
</gene>
<dbReference type="HAMAP" id="MF_01465">
    <property type="entry name" value="SecY"/>
    <property type="match status" value="1"/>
</dbReference>
<evidence type="ECO:0000256" key="11">
    <source>
        <dbReference type="RuleBase" id="RU000537"/>
    </source>
</evidence>
<dbReference type="InterPro" id="IPR030659">
    <property type="entry name" value="SecY_CS"/>
</dbReference>
<dbReference type="SUPFAM" id="SSF103491">
    <property type="entry name" value="Preprotein translocase SecY subunit"/>
    <property type="match status" value="1"/>
</dbReference>
<dbReference type="Pfam" id="PF00344">
    <property type="entry name" value="SecY"/>
    <property type="match status" value="1"/>
</dbReference>
<feature type="transmembrane region" description="Helical" evidence="10">
    <location>
        <begin position="117"/>
        <end position="140"/>
    </location>
</feature>
<keyword evidence="15" id="KW-1185">Reference proteome</keyword>
<evidence type="ECO:0000313" key="14">
    <source>
        <dbReference type="EMBL" id="QCI26468.1"/>
    </source>
</evidence>
<evidence type="ECO:0000256" key="6">
    <source>
        <dbReference type="ARBA" id="ARBA00022989"/>
    </source>
</evidence>